<evidence type="ECO:0000313" key="3">
    <source>
        <dbReference type="Proteomes" id="UP000666369"/>
    </source>
</evidence>
<feature type="chain" id="PRO_5047504442" evidence="1">
    <location>
        <begin position="19"/>
        <end position="181"/>
    </location>
</feature>
<keyword evidence="3" id="KW-1185">Reference proteome</keyword>
<comment type="caution">
    <text evidence="2">The sequence shown here is derived from an EMBL/GenBank/DDBJ whole genome shotgun (WGS) entry which is preliminary data.</text>
</comment>
<evidence type="ECO:0000256" key="1">
    <source>
        <dbReference type="SAM" id="SignalP"/>
    </source>
</evidence>
<dbReference type="InterPro" id="IPR022061">
    <property type="entry name" value="DUF3617"/>
</dbReference>
<dbReference type="Proteomes" id="UP000666369">
    <property type="component" value="Unassembled WGS sequence"/>
</dbReference>
<evidence type="ECO:0000313" key="2">
    <source>
        <dbReference type="EMBL" id="NGZ88436.1"/>
    </source>
</evidence>
<organism evidence="2 3">
    <name type="scientific">Duganella aceris</name>
    <dbReference type="NCBI Taxonomy" id="2703883"/>
    <lineage>
        <taxon>Bacteria</taxon>
        <taxon>Pseudomonadati</taxon>
        <taxon>Pseudomonadota</taxon>
        <taxon>Betaproteobacteria</taxon>
        <taxon>Burkholderiales</taxon>
        <taxon>Oxalobacteraceae</taxon>
        <taxon>Telluria group</taxon>
        <taxon>Duganella</taxon>
    </lineage>
</organism>
<accession>A0ABX0FUP9</accession>
<gene>
    <name evidence="2" type="ORF">GW587_29800</name>
</gene>
<sequence length="181" mass="19358">MKRTIIVLAMLAAAQAHAQTTVKPGLWETNSKIKSGNAQTDQALSQAMQMMANMPPEQRQKMEAMMAQQGVSMPKQGSDGGMLMTACVTPEMVAKRQLPLQQKGKCTSKQDEVPGGLNFSFSCTDPVSSGKGQIRFQGDSAYTMTMDVSNMVGVGARNTIVESTGRRLSDTCPPKPAAKAN</sequence>
<name>A0ABX0FUP9_9BURK</name>
<reference evidence="3" key="1">
    <citation type="submission" date="2023-07" db="EMBL/GenBank/DDBJ databases">
        <title>Duganella aceri sp. nov., isolated from tree sap.</title>
        <authorList>
            <person name="Kim I.S."/>
        </authorList>
    </citation>
    <scope>NUCLEOTIDE SEQUENCE [LARGE SCALE GENOMIC DNA]</scope>
    <source>
        <strain evidence="3">SAP-35</strain>
    </source>
</reference>
<protein>
    <submittedName>
        <fullName evidence="2">DUF3617 domain-containing protein</fullName>
    </submittedName>
</protein>
<dbReference type="Pfam" id="PF12276">
    <property type="entry name" value="DUF3617"/>
    <property type="match status" value="1"/>
</dbReference>
<keyword evidence="1" id="KW-0732">Signal</keyword>
<feature type="signal peptide" evidence="1">
    <location>
        <begin position="1"/>
        <end position="18"/>
    </location>
</feature>
<proteinExistence type="predicted"/>
<dbReference type="RefSeq" id="WP_166108552.1">
    <property type="nucleotide sequence ID" value="NZ_JAADJT010000022.1"/>
</dbReference>
<dbReference type="EMBL" id="JAADJT010000022">
    <property type="protein sequence ID" value="NGZ88436.1"/>
    <property type="molecule type" value="Genomic_DNA"/>
</dbReference>